<comment type="similarity">
    <text evidence="2">Belongs to the autoinducer-2 exporter (AI-2E) (TC 2.A.86) family.</text>
</comment>
<name>A0ABV6CYR7_9SPHN</name>
<evidence type="ECO:0000256" key="4">
    <source>
        <dbReference type="ARBA" id="ARBA00022989"/>
    </source>
</evidence>
<proteinExistence type="inferred from homology"/>
<evidence type="ECO:0000256" key="6">
    <source>
        <dbReference type="SAM" id="MobiDB-lite"/>
    </source>
</evidence>
<dbReference type="Pfam" id="PF01594">
    <property type="entry name" value="AI-2E_transport"/>
    <property type="match status" value="1"/>
</dbReference>
<dbReference type="Proteomes" id="UP001589798">
    <property type="component" value="Unassembled WGS sequence"/>
</dbReference>
<protein>
    <submittedName>
        <fullName evidence="8">AI-2E family transporter</fullName>
    </submittedName>
</protein>
<evidence type="ECO:0000256" key="1">
    <source>
        <dbReference type="ARBA" id="ARBA00004141"/>
    </source>
</evidence>
<feature type="transmembrane region" description="Helical" evidence="7">
    <location>
        <begin position="281"/>
        <end position="304"/>
    </location>
</feature>
<feature type="transmembrane region" description="Helical" evidence="7">
    <location>
        <begin position="158"/>
        <end position="181"/>
    </location>
</feature>
<keyword evidence="3 7" id="KW-0812">Transmembrane</keyword>
<evidence type="ECO:0000256" key="7">
    <source>
        <dbReference type="SAM" id="Phobius"/>
    </source>
</evidence>
<gene>
    <name evidence="8" type="ORF">ACFFJC_14845</name>
</gene>
<dbReference type="RefSeq" id="WP_379488275.1">
    <property type="nucleotide sequence ID" value="NZ_JBHLWK010000018.1"/>
</dbReference>
<dbReference type="PANTHER" id="PTHR21716:SF62">
    <property type="entry name" value="TRANSPORT PROTEIN YDBI-RELATED"/>
    <property type="match status" value="1"/>
</dbReference>
<feature type="transmembrane region" description="Helical" evidence="7">
    <location>
        <begin position="34"/>
        <end position="63"/>
    </location>
</feature>
<feature type="transmembrane region" description="Helical" evidence="7">
    <location>
        <begin position="218"/>
        <end position="239"/>
    </location>
</feature>
<dbReference type="InterPro" id="IPR002549">
    <property type="entry name" value="AI-2E-like"/>
</dbReference>
<evidence type="ECO:0000313" key="9">
    <source>
        <dbReference type="Proteomes" id="UP001589798"/>
    </source>
</evidence>
<keyword evidence="9" id="KW-1185">Reference proteome</keyword>
<accession>A0ABV6CYR7</accession>
<keyword evidence="5 7" id="KW-0472">Membrane</keyword>
<evidence type="ECO:0000313" key="8">
    <source>
        <dbReference type="EMBL" id="MFC0205541.1"/>
    </source>
</evidence>
<feature type="transmembrane region" description="Helical" evidence="7">
    <location>
        <begin position="84"/>
        <end position="101"/>
    </location>
</feature>
<dbReference type="EMBL" id="JBHLWK010000018">
    <property type="protein sequence ID" value="MFC0205541.1"/>
    <property type="molecule type" value="Genomic_DNA"/>
</dbReference>
<reference evidence="8 9" key="1">
    <citation type="submission" date="2024-09" db="EMBL/GenBank/DDBJ databases">
        <authorList>
            <person name="Sun Q."/>
            <person name="Mori K."/>
        </authorList>
    </citation>
    <scope>NUCLEOTIDE SEQUENCE [LARGE SCALE GENOMIC DNA]</scope>
    <source>
        <strain evidence="8 9">CCM 7706</strain>
    </source>
</reference>
<comment type="caution">
    <text evidence="8">The sequence shown here is derived from an EMBL/GenBank/DDBJ whole genome shotgun (WGS) entry which is preliminary data.</text>
</comment>
<evidence type="ECO:0000256" key="2">
    <source>
        <dbReference type="ARBA" id="ARBA00009773"/>
    </source>
</evidence>
<evidence type="ECO:0000256" key="3">
    <source>
        <dbReference type="ARBA" id="ARBA00022692"/>
    </source>
</evidence>
<keyword evidence="4 7" id="KW-1133">Transmembrane helix</keyword>
<evidence type="ECO:0000256" key="5">
    <source>
        <dbReference type="ARBA" id="ARBA00023136"/>
    </source>
</evidence>
<organism evidence="8 9">
    <name type="scientific">Novosphingobium soli</name>
    <dbReference type="NCBI Taxonomy" id="574956"/>
    <lineage>
        <taxon>Bacteria</taxon>
        <taxon>Pseudomonadati</taxon>
        <taxon>Pseudomonadota</taxon>
        <taxon>Alphaproteobacteria</taxon>
        <taxon>Sphingomonadales</taxon>
        <taxon>Sphingomonadaceae</taxon>
        <taxon>Novosphingobium</taxon>
    </lineage>
</organism>
<sequence>MASEPDPEEPEAAPRRAGPTDITDPLIRHEARKAFVWLGMAALFALAVMLSQSLLVIFGGVVFGALIDGGARMLARVLPVGRGWRVAVVLIASIAFVLWLGKFAGSQIAQQAAELPATIESQYHRGLAWLQRHGMDVRVRDVRSIAQEAMGGIGQVTAMLGGLFGGLTTLFLILVLGIYFAMEPRLYRRGVAWMLPVDRRDHFQGTVQVMGRGLRRLLFGRVIGMTVEGFFTWAMLQFFGVPMAALLGLITGLLAFLPNIGAPISGAIMVVVGFSVSGEMGLYTILVYLLVHLIDGYLIVPYIARKTVDLPPALVLAAQLIMGVLFGLLGLALADPLVAMIKIWLEREAARNGGDPGEDIEKLENA</sequence>
<dbReference type="PANTHER" id="PTHR21716">
    <property type="entry name" value="TRANSMEMBRANE PROTEIN"/>
    <property type="match status" value="1"/>
</dbReference>
<feature type="compositionally biased region" description="Acidic residues" evidence="6">
    <location>
        <begin position="1"/>
        <end position="11"/>
    </location>
</feature>
<feature type="transmembrane region" description="Helical" evidence="7">
    <location>
        <begin position="245"/>
        <end position="274"/>
    </location>
</feature>
<comment type="subcellular location">
    <subcellularLocation>
        <location evidence="1">Membrane</location>
        <topology evidence="1">Multi-pass membrane protein</topology>
    </subcellularLocation>
</comment>
<feature type="transmembrane region" description="Helical" evidence="7">
    <location>
        <begin position="310"/>
        <end position="334"/>
    </location>
</feature>
<feature type="region of interest" description="Disordered" evidence="6">
    <location>
        <begin position="1"/>
        <end position="22"/>
    </location>
</feature>